<dbReference type="Pfam" id="PF00094">
    <property type="entry name" value="VWD"/>
    <property type="match status" value="1"/>
</dbReference>
<organism evidence="3 4">
    <name type="scientific">Elysia chlorotica</name>
    <name type="common">Eastern emerald elysia</name>
    <name type="synonym">Sea slug</name>
    <dbReference type="NCBI Taxonomy" id="188477"/>
    <lineage>
        <taxon>Eukaryota</taxon>
        <taxon>Metazoa</taxon>
        <taxon>Spiralia</taxon>
        <taxon>Lophotrochozoa</taxon>
        <taxon>Mollusca</taxon>
        <taxon>Gastropoda</taxon>
        <taxon>Heterobranchia</taxon>
        <taxon>Euthyneura</taxon>
        <taxon>Panpulmonata</taxon>
        <taxon>Sacoglossa</taxon>
        <taxon>Placobranchoidea</taxon>
        <taxon>Plakobranchidae</taxon>
        <taxon>Elysia</taxon>
    </lineage>
</organism>
<dbReference type="GO" id="GO:0005319">
    <property type="term" value="F:lipid transporter activity"/>
    <property type="evidence" value="ECO:0007669"/>
    <property type="project" value="TreeGrafter"/>
</dbReference>
<dbReference type="OrthoDB" id="160294at2759"/>
<keyword evidence="4" id="KW-1185">Reference proteome</keyword>
<gene>
    <name evidence="3" type="ORF">EGW08_015353</name>
</gene>
<feature type="region of interest" description="Disordered" evidence="1">
    <location>
        <begin position="1183"/>
        <end position="1215"/>
    </location>
</feature>
<dbReference type="InterPro" id="IPR001846">
    <property type="entry name" value="VWF_type-D"/>
</dbReference>
<evidence type="ECO:0000256" key="1">
    <source>
        <dbReference type="SAM" id="MobiDB-lite"/>
    </source>
</evidence>
<comment type="caution">
    <text evidence="3">The sequence shown here is derived from an EMBL/GenBank/DDBJ whole genome shotgun (WGS) entry which is preliminary data.</text>
</comment>
<feature type="compositionally biased region" description="Polar residues" evidence="1">
    <location>
        <begin position="1190"/>
        <end position="1200"/>
    </location>
</feature>
<reference evidence="3 4" key="1">
    <citation type="submission" date="2019-01" db="EMBL/GenBank/DDBJ databases">
        <title>A draft genome assembly of the solar-powered sea slug Elysia chlorotica.</title>
        <authorList>
            <person name="Cai H."/>
            <person name="Li Q."/>
            <person name="Fang X."/>
            <person name="Li J."/>
            <person name="Curtis N.E."/>
            <person name="Altenburger A."/>
            <person name="Shibata T."/>
            <person name="Feng M."/>
            <person name="Maeda T."/>
            <person name="Schwartz J.A."/>
            <person name="Shigenobu S."/>
            <person name="Lundholm N."/>
            <person name="Nishiyama T."/>
            <person name="Yang H."/>
            <person name="Hasebe M."/>
            <person name="Li S."/>
            <person name="Pierce S.K."/>
            <person name="Wang J."/>
        </authorList>
    </citation>
    <scope>NUCLEOTIDE SEQUENCE [LARGE SCALE GENOMIC DNA]</scope>
    <source>
        <strain evidence="3">EC2010</strain>
        <tissue evidence="3">Whole organism of an adult</tissue>
    </source>
</reference>
<evidence type="ECO:0000313" key="3">
    <source>
        <dbReference type="EMBL" id="RUS76884.1"/>
    </source>
</evidence>
<feature type="domain" description="VWFD" evidence="2">
    <location>
        <begin position="976"/>
        <end position="1159"/>
    </location>
</feature>
<dbReference type="PROSITE" id="PS51233">
    <property type="entry name" value="VWFD"/>
    <property type="match status" value="1"/>
</dbReference>
<proteinExistence type="predicted"/>
<evidence type="ECO:0000313" key="4">
    <source>
        <dbReference type="Proteomes" id="UP000271974"/>
    </source>
</evidence>
<dbReference type="EMBL" id="RQTK01000626">
    <property type="protein sequence ID" value="RUS76884.1"/>
    <property type="molecule type" value="Genomic_DNA"/>
</dbReference>
<dbReference type="PANTHER" id="PTHR23345">
    <property type="entry name" value="VITELLOGENIN-RELATED"/>
    <property type="match status" value="1"/>
</dbReference>
<dbReference type="Proteomes" id="UP000271974">
    <property type="component" value="Unassembled WGS sequence"/>
</dbReference>
<feature type="compositionally biased region" description="Acidic residues" evidence="1">
    <location>
        <begin position="1206"/>
        <end position="1215"/>
    </location>
</feature>
<dbReference type="SMART" id="SM00216">
    <property type="entry name" value="VWD"/>
    <property type="match status" value="1"/>
</dbReference>
<evidence type="ECO:0000259" key="2">
    <source>
        <dbReference type="PROSITE" id="PS51233"/>
    </source>
</evidence>
<name>A0A433T5R8_ELYCH</name>
<dbReference type="PANTHER" id="PTHR23345:SF15">
    <property type="entry name" value="VITELLOGENIN 1-RELATED"/>
    <property type="match status" value="1"/>
</dbReference>
<accession>A0A433T5R8</accession>
<dbReference type="InterPro" id="IPR050733">
    <property type="entry name" value="Vitellogenin/Apolipophorin"/>
</dbReference>
<sequence>MERVSGSSLDRLISPGHQARGLVITADASTGHVTRKAQLDVLWGKVKDGLHNVGMFNLWRSAIQGYDDREWGVFSTMESFYPEKQYESKDIFSVKWQSQLMKELQHLVSMKTHKVANELINRTLLSELEQMNFPAMTRVAAYRVANSLAPQVMYKLMNEVSASGSQINWHKYWEILEPLSSQVEEERKLLIDPIFINRDAILTSYFVKLRDVQRTLMANLDAIDRTSSIVHTELPVMQWVVFAQERVVYMLQEIVTRNAAKKAITKLSYFENQLEQSKTSVAAILTKSHTIMTEVESLSLEKDKDGRDRFISIPGPKRHGAEKVDKQTDVTFDVNDGQVVNTKPQFDRGLTGAPSHEEDAAKISNLNEDDLIQSLHQLSLNQMQVIEDIHQSILDNKTIEIDLFLTLIKPTIDNLDLLDRFWRVQQVHKEAVMEKLLLVTIQNEMAIDLFYQHHALVVNEKRSLIDSDILFNRFHFFVKVQSYYLGQRTAASYKFKMLRDVVMPQLTPYEANIYRGVQNVLRNIDVDVRKFENITMTVALKESEVDALFKSFSHRMDTHISKMRMLQSRMSELEGVPKVYLVSEIMETINYLKHAVELARSATLPSDYDHRLFWIERLDNQATDVQVLLAAMSPIFSKFSSRTEASRPGWADPIPRDRPSDLSLEDVMRLSNKQRGLIEDLHRSLRSEDVSSVIRNFLKRNLPFQSTIREKVPAAVKVVSQKGVPDAVYLVFKDTIKKQREVYQALRAAISSNQDQVQDWSDLTDLVDEQDHELAQMEFEIDHATAVETPDGITGFLNTTWGHKGEKQELKIQMFAKRSLEQIMWIFKQMDAVVRSQDVIRDVNKNLAVEEPAERQTMDALNVYNHLHFVASFGKVAVPEWVKEYSTRLQDYLKMVMWGQYSWQRAEDDMDDTQQLILDVSGLNKKMDMILMNKVETDKFLSVPLPQWLNAFKFNQNSKSLSTHIVSHISQGFLPAKCEVRDNKVKTIDTVQFELQPNVDKCRTLLAMDCSQDKSFAVTIIKSNTDTNGHDVQVVGDNTLVEILPNDLNVQVRVNETEQDLKDNEPLVWRLNAFTKYLVITRSGQKVMVEFPITGLYITVEGAYIKIEISQSFQHKVCGLCGNFDTQKSWEFEGPVREVYTSPISFASSYVLPGTRRCDAIRSRHMKTARAAMEATAQFVPRYHDGPTKKQWSNEPTRQFSRGEDGAELEDQEDGDLGVDADIEVEEEQPGRAIEPEQITDIRERQKRGQVCISQSPVLRCPRPLAKPVRTRLERVAYICLDSSDPEVQRRKEIDPLQLIWDVKGEKMTRPVRQEVECVWTTGAPVQG</sequence>
<protein>
    <recommendedName>
        <fullName evidence="2">VWFD domain-containing protein</fullName>
    </recommendedName>
</protein>
<dbReference type="STRING" id="188477.A0A433T5R8"/>